<proteinExistence type="predicted"/>
<dbReference type="PATRIC" id="fig|1299334.3.peg.6855"/>
<organism evidence="1">
    <name type="scientific">Mycobacterium xenopi 4042</name>
    <dbReference type="NCBI Taxonomy" id="1299334"/>
    <lineage>
        <taxon>Bacteria</taxon>
        <taxon>Bacillati</taxon>
        <taxon>Actinomycetota</taxon>
        <taxon>Actinomycetes</taxon>
        <taxon>Mycobacteriales</taxon>
        <taxon>Mycobacteriaceae</taxon>
        <taxon>Mycobacterium</taxon>
    </lineage>
</organism>
<reference evidence="1" key="1">
    <citation type="submission" date="2014-01" db="EMBL/GenBank/DDBJ databases">
        <authorList>
            <person name="Brown-Elliot B."/>
            <person name="Wallace R."/>
            <person name="Lenaerts A."/>
            <person name="Ordway D."/>
            <person name="DeGroote M.A."/>
            <person name="Parker T."/>
            <person name="Sizemore C."/>
            <person name="Tallon L.J."/>
            <person name="Sadzewicz L.K."/>
            <person name="Sengamalay N."/>
            <person name="Fraser C.M."/>
            <person name="Hine E."/>
            <person name="Shefchek K.A."/>
            <person name="Das S.P."/>
            <person name="Tettelin H."/>
        </authorList>
    </citation>
    <scope>NUCLEOTIDE SEQUENCE [LARGE SCALE GENOMIC DNA]</scope>
    <source>
        <strain evidence="1">4042</strain>
    </source>
</reference>
<gene>
    <name evidence="1" type="ORF">I553_3420</name>
</gene>
<sequence>MPTGLTPITGRGRPAHRVRAGAAAMSDAALRIVLRHELFHYAARADTALDAPRWLTEGWPTSLRGHRRRRRGCGTGHDVAVGRRPRRTRATALAGL</sequence>
<protein>
    <submittedName>
        <fullName evidence="1">Peptidase MA superfamily protein</fullName>
    </submittedName>
</protein>
<dbReference type="AlphaFoldDB" id="X7ZWF3"/>
<name>X7ZWF3_MYCXE</name>
<evidence type="ECO:0000313" key="1">
    <source>
        <dbReference type="EMBL" id="EUA23932.1"/>
    </source>
</evidence>
<dbReference type="EMBL" id="JAOB01000068">
    <property type="protein sequence ID" value="EUA23932.1"/>
    <property type="molecule type" value="Genomic_DNA"/>
</dbReference>
<accession>X7ZWF3</accession>
<comment type="caution">
    <text evidence="1">The sequence shown here is derived from an EMBL/GenBank/DDBJ whole genome shotgun (WGS) entry which is preliminary data.</text>
</comment>